<protein>
    <submittedName>
        <fullName evidence="2">Unannotated protein</fullName>
    </submittedName>
</protein>
<organism evidence="2">
    <name type="scientific">freshwater metagenome</name>
    <dbReference type="NCBI Taxonomy" id="449393"/>
    <lineage>
        <taxon>unclassified sequences</taxon>
        <taxon>metagenomes</taxon>
        <taxon>ecological metagenomes</taxon>
    </lineage>
</organism>
<dbReference type="Pfam" id="PF03009">
    <property type="entry name" value="GDPD"/>
    <property type="match status" value="1"/>
</dbReference>
<dbReference type="InterPro" id="IPR017946">
    <property type="entry name" value="PLC-like_Pdiesterase_TIM-brl"/>
</dbReference>
<dbReference type="SUPFAM" id="SSF51695">
    <property type="entry name" value="PLC-like phosphodiesterases"/>
    <property type="match status" value="1"/>
</dbReference>
<gene>
    <name evidence="2" type="ORF">UFOPK2579_01531</name>
</gene>
<dbReference type="CDD" id="cd08561">
    <property type="entry name" value="GDPD_cytoplasmic_ScUgpQ2_like"/>
    <property type="match status" value="1"/>
</dbReference>
<dbReference type="AlphaFoldDB" id="A0A6J6QLB9"/>
<reference evidence="2" key="1">
    <citation type="submission" date="2020-05" db="EMBL/GenBank/DDBJ databases">
        <authorList>
            <person name="Chiriac C."/>
            <person name="Salcher M."/>
            <person name="Ghai R."/>
            <person name="Kavagutti S V."/>
        </authorList>
    </citation>
    <scope>NUCLEOTIDE SEQUENCE</scope>
</reference>
<dbReference type="GO" id="GO:0006629">
    <property type="term" value="P:lipid metabolic process"/>
    <property type="evidence" value="ECO:0007669"/>
    <property type="project" value="InterPro"/>
</dbReference>
<dbReference type="EMBL" id="CAEZXR010000179">
    <property type="protein sequence ID" value="CAB4712591.1"/>
    <property type="molecule type" value="Genomic_DNA"/>
</dbReference>
<evidence type="ECO:0000259" key="1">
    <source>
        <dbReference type="PROSITE" id="PS51704"/>
    </source>
</evidence>
<accession>A0A6J6QLB9</accession>
<evidence type="ECO:0000313" key="2">
    <source>
        <dbReference type="EMBL" id="CAB4712591.1"/>
    </source>
</evidence>
<proteinExistence type="predicted"/>
<dbReference type="PROSITE" id="PS51704">
    <property type="entry name" value="GP_PDE"/>
    <property type="match status" value="1"/>
</dbReference>
<sequence length="279" mass="30214">MTSPTTGHPYLDRVLEQPGAVLAFAHRGGGSQPEIEGLENTRTAFEHAVALGYDYLETDVRVTRDGTLVAFHDPSLDRVSDGTGQIASLSYAQVSDAKVGGRERVPTFEELFEAFPHACFNIDLKSEASVPALAAFVAAHDTAAQRILVGSFSVERMRAFRLATAGRVPTSAHPLEVAVFALSPSGRLARLLTRGRVAALQVPHRLRVGRLRIRLVTPSLVRRVHAAGAHVHVWTVDEPDEMRLLLDAGVDGLVTDRTDVLRAVLVERGQWRGPVGGAR</sequence>
<dbReference type="PANTHER" id="PTHR43805:SF1">
    <property type="entry name" value="GP-PDE DOMAIN-CONTAINING PROTEIN"/>
    <property type="match status" value="1"/>
</dbReference>
<dbReference type="PANTHER" id="PTHR43805">
    <property type="entry name" value="GLYCEROPHOSPHORYL DIESTER PHOSPHODIESTERASE"/>
    <property type="match status" value="1"/>
</dbReference>
<dbReference type="InterPro" id="IPR030395">
    <property type="entry name" value="GP_PDE_dom"/>
</dbReference>
<name>A0A6J6QLB9_9ZZZZ</name>
<dbReference type="Gene3D" id="3.20.20.190">
    <property type="entry name" value="Phosphatidylinositol (PI) phosphodiesterase"/>
    <property type="match status" value="1"/>
</dbReference>
<feature type="domain" description="GP-PDE" evidence="1">
    <location>
        <begin position="21"/>
        <end position="265"/>
    </location>
</feature>
<dbReference type="GO" id="GO:0008081">
    <property type="term" value="F:phosphoric diester hydrolase activity"/>
    <property type="evidence" value="ECO:0007669"/>
    <property type="project" value="InterPro"/>
</dbReference>